<dbReference type="PROSITE" id="PS50887">
    <property type="entry name" value="GGDEF"/>
    <property type="match status" value="1"/>
</dbReference>
<dbReference type="FunFam" id="3.30.70.270:FF:000001">
    <property type="entry name" value="Diguanylate cyclase domain protein"/>
    <property type="match status" value="1"/>
</dbReference>
<dbReference type="InterPro" id="IPR043128">
    <property type="entry name" value="Rev_trsase/Diguanyl_cyclase"/>
</dbReference>
<dbReference type="GO" id="GO:0016020">
    <property type="term" value="C:membrane"/>
    <property type="evidence" value="ECO:0007669"/>
    <property type="project" value="UniProtKB-SubCell"/>
</dbReference>
<dbReference type="Gene3D" id="3.40.50.300">
    <property type="entry name" value="P-loop containing nucleotide triphosphate hydrolases"/>
    <property type="match status" value="1"/>
</dbReference>
<dbReference type="CDD" id="cd01949">
    <property type="entry name" value="GGDEF"/>
    <property type="match status" value="1"/>
</dbReference>
<dbReference type="InterPro" id="IPR008266">
    <property type="entry name" value="Tyr_kinase_AS"/>
</dbReference>
<proteinExistence type="predicted"/>
<dbReference type="PANTHER" id="PTHR43642:SF1">
    <property type="entry name" value="HYBRID SIGNAL TRANSDUCTION HISTIDINE KINASE G"/>
    <property type="match status" value="1"/>
</dbReference>
<dbReference type="Gene3D" id="3.30.70.270">
    <property type="match status" value="1"/>
</dbReference>
<dbReference type="PANTHER" id="PTHR43642">
    <property type="entry name" value="HYBRID SIGNAL TRANSDUCTION HISTIDINE KINASE G"/>
    <property type="match status" value="1"/>
</dbReference>
<dbReference type="InterPro" id="IPR027417">
    <property type="entry name" value="P-loop_NTPase"/>
</dbReference>
<dbReference type="InterPro" id="IPR053159">
    <property type="entry name" value="Hybrid_Histidine_Kinase"/>
</dbReference>
<dbReference type="InterPro" id="IPR029016">
    <property type="entry name" value="GAF-like_dom_sf"/>
</dbReference>
<organism evidence="4 5">
    <name type="scientific">Actinoplanes derwentensis</name>
    <dbReference type="NCBI Taxonomy" id="113562"/>
    <lineage>
        <taxon>Bacteria</taxon>
        <taxon>Bacillati</taxon>
        <taxon>Actinomycetota</taxon>
        <taxon>Actinomycetes</taxon>
        <taxon>Micromonosporales</taxon>
        <taxon>Micromonosporaceae</taxon>
        <taxon>Actinoplanes</taxon>
    </lineage>
</organism>
<dbReference type="PROSITE" id="PS00109">
    <property type="entry name" value="PROTEIN_KINASE_TYR"/>
    <property type="match status" value="1"/>
</dbReference>
<dbReference type="Gene3D" id="1.10.510.10">
    <property type="entry name" value="Transferase(Phosphotransferase) domain 1"/>
    <property type="match status" value="1"/>
</dbReference>
<dbReference type="STRING" id="113562.SAMN04489716_2339"/>
<dbReference type="InterPro" id="IPR000719">
    <property type="entry name" value="Prot_kinase_dom"/>
</dbReference>
<dbReference type="Proteomes" id="UP000198688">
    <property type="component" value="Chromosome I"/>
</dbReference>
<reference evidence="4 5" key="1">
    <citation type="submission" date="2016-10" db="EMBL/GenBank/DDBJ databases">
        <authorList>
            <person name="de Groot N.N."/>
        </authorList>
    </citation>
    <scope>NUCLEOTIDE SEQUENCE [LARGE SCALE GENOMIC DNA]</scope>
    <source>
        <strain evidence="4 5">DSM 43941</strain>
    </source>
</reference>
<accession>A0A1H1X6L1</accession>
<dbReference type="CDD" id="cd14014">
    <property type="entry name" value="STKc_PknB_like"/>
    <property type="match status" value="1"/>
</dbReference>
<feature type="domain" description="Protein kinase" evidence="2">
    <location>
        <begin position="20"/>
        <end position="260"/>
    </location>
</feature>
<dbReference type="GO" id="GO:0005524">
    <property type="term" value="F:ATP binding"/>
    <property type="evidence" value="ECO:0007669"/>
    <property type="project" value="InterPro"/>
</dbReference>
<keyword evidence="5" id="KW-1185">Reference proteome</keyword>
<dbReference type="InterPro" id="IPR000160">
    <property type="entry name" value="GGDEF_dom"/>
</dbReference>
<dbReference type="Pfam" id="PF00069">
    <property type="entry name" value="Pkinase"/>
    <property type="match status" value="1"/>
</dbReference>
<dbReference type="PROSITE" id="PS50011">
    <property type="entry name" value="PROTEIN_KINASE_DOM"/>
    <property type="match status" value="1"/>
</dbReference>
<evidence type="ECO:0000313" key="4">
    <source>
        <dbReference type="EMBL" id="SDT04229.1"/>
    </source>
</evidence>
<dbReference type="Pfam" id="PF00990">
    <property type="entry name" value="GGDEF"/>
    <property type="match status" value="1"/>
</dbReference>
<evidence type="ECO:0000259" key="2">
    <source>
        <dbReference type="PROSITE" id="PS50011"/>
    </source>
</evidence>
<dbReference type="Gene3D" id="3.30.450.40">
    <property type="match status" value="1"/>
</dbReference>
<dbReference type="EMBL" id="LT629758">
    <property type="protein sequence ID" value="SDT04229.1"/>
    <property type="molecule type" value="Genomic_DNA"/>
</dbReference>
<dbReference type="SMART" id="SM00065">
    <property type="entry name" value="GAF"/>
    <property type="match status" value="1"/>
</dbReference>
<dbReference type="GO" id="GO:0004672">
    <property type="term" value="F:protein kinase activity"/>
    <property type="evidence" value="ECO:0007669"/>
    <property type="project" value="InterPro"/>
</dbReference>
<evidence type="ECO:0000259" key="3">
    <source>
        <dbReference type="PROSITE" id="PS50887"/>
    </source>
</evidence>
<dbReference type="SUPFAM" id="SSF56112">
    <property type="entry name" value="Protein kinase-like (PK-like)"/>
    <property type="match status" value="1"/>
</dbReference>
<dbReference type="InterPro" id="IPR041664">
    <property type="entry name" value="AAA_16"/>
</dbReference>
<dbReference type="SMART" id="SM00220">
    <property type="entry name" value="S_TKc"/>
    <property type="match status" value="1"/>
</dbReference>
<dbReference type="SUPFAM" id="SSF55781">
    <property type="entry name" value="GAF domain-like"/>
    <property type="match status" value="1"/>
</dbReference>
<evidence type="ECO:0000256" key="1">
    <source>
        <dbReference type="ARBA" id="ARBA00004167"/>
    </source>
</evidence>
<sequence>MRWNKEHPRAWVGLSDIPVVADQRDVGDLLYDSARTRVTRTGHLIEKRPLGADAAGRLRNEREMLRRLDGVPGVPQLAPDQQPGLLILRDVHGTVLSDLPQPWQTGPLLDLASALAHVLAAIHRHGIVHRDVSPGNVLIVADGGPPTLIDFEMSGAPGGQHDTLAGTLPYLAPEQTGRTGRPVDHRADLYALGATLYELATGAPPFGRDRDPLHLVHDHLAREPAPPPTPLAPIILKLLSKDPEARYQSGEGLAYDLDRLRAGVLTGLGERDFPMRLAPPAGLVGRDEPMAVLTAMAGNRGRGMVLVTGPPGVGKTALISRLRAETGCRFAAGKFDQYRRDLDADAVRQAFCGIGAQLLAEPEEHLARLRPELLDALGTNAGLAAAVLPPFAALLGVTPEEADDPWRVVNRIQRMGRDLLRTVASADQPLIIFIDDLQWAGPTAFAFLDDVIDNADLSGVFVIGAYREAEVDETHPLNALRTRLRRAGGNTAELHLANLPPHELTELLAGMLRISPADAAPLATVLATRTAGNPFDTVELLNALRRDGALVPEGERWAWDPDTLRRFVGRGDVVDLLGARIEALPPATRELVEAMACLGGEVSLDLLRAATGRDAATVAAGLLPAAEDGLVGVSRDGTPASSFRHDRVQQAAYGRLGPDGRAELALRMARRLVAEDVHRLAAAQQYRTAVGLITDHGEKLAVAALLREAAAAARSYVNQTAAEALLDGARRLLGPGDPGFLATRAEWHSALCGVGRFTDADTVFAELRASGADPVASAGVVAAQMISLVRRGMLPAAHEMGLKQLAEMGVEVPAAEDLARSIGAGTVSLHRWLDQGPDDPDRAPLTDPRLLAVAHVVSQLFPAAFFVDRLVMAWLVMLAFDIWMRHGPAAELVGVGGSVGVIMANRGDYRAGYEATRRILVVGAAHGWEPDTSQARFQYAYACVAWFEPLANAVRAAHDARDGLLRGGDPFHAANTYYASVPVLLDIGDLETYAAEAEDAIALCERTGFTFGAPNFVVHRRFAQSMRGEEPDPADDARMLVASTGTGPVAANFEIMRALTAAVDHDDEALARSSAAALEALPALRGSYAEAQAHLLAVLGAAVRARAATTEDARAAALEQARLSRDHLAARADDQAGNYRHLHRFAAAVCAGADGDFATAARSFDAALADAAAVERSWQPALIAEYAGRFHLGHGMEHAGHRLLTDAWHAYRDWGAHRKVQELAREHPFLAGQPEDRPGATTSVNLSTDAIDLFGVLEAARALSSETDLDRLRATVVDVLGAMTGATAVRLLLRDAGSGEWTPPLAESAHLLPVTAVRYAERTCEPMLVDDVARDDRVARDPYLAGASHCSLLVVPVLHQGVPRGIVILENRLARRAFTTARLNAVMMLAGQLTVSLDNAQLYASLERKVAERTEELAQANHRLELLTITDPLTELPNRRHLGDVLGHEWLRAVRPRTPVGLAMIDIDSFKKYNDHYGHQGGDRCLILVARTLRDNVRETDMVARYGGEEFCIVMPGADEENALAVAERVRQAVAALGEPHPEAGLGFVTISAGVASAVPRPGALPDQLIKIADDALYEAKRAGRNRVAGIAPGNSGA</sequence>
<dbReference type="NCBIfam" id="TIGR00254">
    <property type="entry name" value="GGDEF"/>
    <property type="match status" value="1"/>
</dbReference>
<dbReference type="InterPro" id="IPR011009">
    <property type="entry name" value="Kinase-like_dom_sf"/>
</dbReference>
<dbReference type="SMART" id="SM00267">
    <property type="entry name" value="GGDEF"/>
    <property type="match status" value="1"/>
</dbReference>
<name>A0A1H1X6L1_9ACTN</name>
<protein>
    <submittedName>
        <fullName evidence="4">Diguanylate cyclase (GGDEF) domain-containing protein</fullName>
    </submittedName>
</protein>
<dbReference type="Pfam" id="PF01590">
    <property type="entry name" value="GAF"/>
    <property type="match status" value="1"/>
</dbReference>
<dbReference type="Pfam" id="PF13191">
    <property type="entry name" value="AAA_16"/>
    <property type="match status" value="1"/>
</dbReference>
<dbReference type="SUPFAM" id="SSF55073">
    <property type="entry name" value="Nucleotide cyclase"/>
    <property type="match status" value="1"/>
</dbReference>
<dbReference type="SUPFAM" id="SSF52540">
    <property type="entry name" value="P-loop containing nucleoside triphosphate hydrolases"/>
    <property type="match status" value="1"/>
</dbReference>
<dbReference type="InterPro" id="IPR029787">
    <property type="entry name" value="Nucleotide_cyclase"/>
</dbReference>
<dbReference type="InterPro" id="IPR003018">
    <property type="entry name" value="GAF"/>
</dbReference>
<gene>
    <name evidence="4" type="ORF">SAMN04489716_2339</name>
</gene>
<comment type="subcellular location">
    <subcellularLocation>
        <location evidence="1">Membrane</location>
        <topology evidence="1">Single-pass membrane protein</topology>
    </subcellularLocation>
</comment>
<evidence type="ECO:0000313" key="5">
    <source>
        <dbReference type="Proteomes" id="UP000198688"/>
    </source>
</evidence>
<feature type="domain" description="GGDEF" evidence="3">
    <location>
        <begin position="1458"/>
        <end position="1593"/>
    </location>
</feature>